<dbReference type="EMBL" id="LAZR01012307">
    <property type="protein sequence ID" value="KKM27521.1"/>
    <property type="molecule type" value="Genomic_DNA"/>
</dbReference>
<evidence type="ECO:0000256" key="1">
    <source>
        <dbReference type="SAM" id="MobiDB-lite"/>
    </source>
</evidence>
<evidence type="ECO:0000313" key="2">
    <source>
        <dbReference type="EMBL" id="KKM27521.1"/>
    </source>
</evidence>
<name>A0A0F9IIW3_9ZZZZ</name>
<accession>A0A0F9IIW3</accession>
<gene>
    <name evidence="2" type="ORF">LCGC14_1573940</name>
</gene>
<sequence length="134" mass="14919">MPTHSIASLEGGAKKIYSILVADYGLGGAFKVSRRVRDLLKEERLRRKALPPSERCLDEDEDTTKGEKKIKGKKAKKKTAGPGLFASLCVLFDKKGVDKVTYAEAKACAKEAKPDSDLSKGHWKWYKKCYKKKG</sequence>
<feature type="region of interest" description="Disordered" evidence="1">
    <location>
        <begin position="51"/>
        <end position="74"/>
    </location>
</feature>
<dbReference type="AlphaFoldDB" id="A0A0F9IIW3"/>
<proteinExistence type="predicted"/>
<protein>
    <submittedName>
        <fullName evidence="2">Uncharacterized protein</fullName>
    </submittedName>
</protein>
<reference evidence="2" key="1">
    <citation type="journal article" date="2015" name="Nature">
        <title>Complex archaea that bridge the gap between prokaryotes and eukaryotes.</title>
        <authorList>
            <person name="Spang A."/>
            <person name="Saw J.H."/>
            <person name="Jorgensen S.L."/>
            <person name="Zaremba-Niedzwiedzka K."/>
            <person name="Martijn J."/>
            <person name="Lind A.E."/>
            <person name="van Eijk R."/>
            <person name="Schleper C."/>
            <person name="Guy L."/>
            <person name="Ettema T.J."/>
        </authorList>
    </citation>
    <scope>NUCLEOTIDE SEQUENCE</scope>
</reference>
<comment type="caution">
    <text evidence="2">The sequence shown here is derived from an EMBL/GenBank/DDBJ whole genome shotgun (WGS) entry which is preliminary data.</text>
</comment>
<organism evidence="2">
    <name type="scientific">marine sediment metagenome</name>
    <dbReference type="NCBI Taxonomy" id="412755"/>
    <lineage>
        <taxon>unclassified sequences</taxon>
        <taxon>metagenomes</taxon>
        <taxon>ecological metagenomes</taxon>
    </lineage>
</organism>